<name>A0AAU2H916_9ACTN</name>
<dbReference type="SUPFAM" id="SSF81901">
    <property type="entry name" value="HCP-like"/>
    <property type="match status" value="1"/>
</dbReference>
<accession>A0AAU2H916</accession>
<dbReference type="SMART" id="SM00671">
    <property type="entry name" value="SEL1"/>
    <property type="match status" value="5"/>
</dbReference>
<protein>
    <submittedName>
        <fullName evidence="2">Tetratricopeptide repeat protein</fullName>
    </submittedName>
</protein>
<dbReference type="InterPro" id="IPR006597">
    <property type="entry name" value="Sel1-like"/>
</dbReference>
<dbReference type="InterPro" id="IPR050767">
    <property type="entry name" value="Sel1_AlgK"/>
</dbReference>
<dbReference type="Pfam" id="PF13374">
    <property type="entry name" value="TPR_10"/>
    <property type="match status" value="2"/>
</dbReference>
<sequence length="750" mass="79976">MASAPALRGAALTTLVPLVLGGAVLLAGGTHAWPAWAAVVAVSVISGALALRRTAPPKLPATPARPARPAPDESGSAMYAMQRPVRGVLTNGLPDNVPYTLKVTTRSHLAVIGPPGSGTGSEAVHIPLTGHNLVFSLTADGPCDVTLVRLEARATQHASIVADGISMAHRRVPDMVYSPDLLESIQRSVDAFEPLKRPDFEVRLDDGPATVRPVGEDAPSLPLTVPGGESATLVLAPVTESGAWVHWRLEAEIACDGRTHTPSWDLTVTATTGMSAYHPGGGRTSTPAHELFPDHWDPSAPDGEPGQDPSKQRFEVAAHIAADGAGVMRGPARPAPDLEPRESLRQREAGDRHRAAGRVREAADAYRAAAEAGSGQAAFALGQLLHEQGDLAGAEHWYGVAAERRVAVSFNNLGMVALQRGEAAEAERWYRRAMDEGDWTAADGLGALLAGRGDTAQAETLWRLAADNGQPNAAQNLAVLLNRQGRTAEAEELWARAAREGNTEAAVHLGFLRHEAGDLKEAERWWRESAERGNSRGAYYFGVLLARADRTDEAEHWWRLAAGRLGDPEDFTGSRISEEGFSYTLGTAADSGEALSAYQLACLLDEKGDRAGAERWWTAAARAGHIEAVLRIAQVAMNDHDDLDGCLHWLRLAVEDERTPVERLRTAADALHRLAGGLYDRTRPDNPDALAACALAVDAYERLHGQDAAAYAQPYGLVLADSARLHREAGEAVAADAADRRLRALGLPPR</sequence>
<organism evidence="2">
    <name type="scientific">Streptomyces sp. NBC_00060</name>
    <dbReference type="NCBI Taxonomy" id="2975636"/>
    <lineage>
        <taxon>Bacteria</taxon>
        <taxon>Bacillati</taxon>
        <taxon>Actinomycetota</taxon>
        <taxon>Actinomycetes</taxon>
        <taxon>Kitasatosporales</taxon>
        <taxon>Streptomycetaceae</taxon>
        <taxon>Streptomyces</taxon>
    </lineage>
</organism>
<evidence type="ECO:0000256" key="1">
    <source>
        <dbReference type="SAM" id="MobiDB-lite"/>
    </source>
</evidence>
<feature type="region of interest" description="Disordered" evidence="1">
    <location>
        <begin position="56"/>
        <end position="75"/>
    </location>
</feature>
<dbReference type="PANTHER" id="PTHR11102:SF160">
    <property type="entry name" value="ERAD-ASSOCIATED E3 UBIQUITIN-PROTEIN LIGASE COMPONENT HRD3"/>
    <property type="match status" value="1"/>
</dbReference>
<feature type="region of interest" description="Disordered" evidence="1">
    <location>
        <begin position="278"/>
        <end position="311"/>
    </location>
</feature>
<evidence type="ECO:0000313" key="2">
    <source>
        <dbReference type="EMBL" id="WTU44059.1"/>
    </source>
</evidence>
<dbReference type="AlphaFoldDB" id="A0AAU2H916"/>
<feature type="compositionally biased region" description="Low complexity" evidence="1">
    <location>
        <begin position="56"/>
        <end position="67"/>
    </location>
</feature>
<dbReference type="InterPro" id="IPR011990">
    <property type="entry name" value="TPR-like_helical_dom_sf"/>
</dbReference>
<dbReference type="EMBL" id="CP108253">
    <property type="protein sequence ID" value="WTU44059.1"/>
    <property type="molecule type" value="Genomic_DNA"/>
</dbReference>
<gene>
    <name evidence="2" type="ORF">OHV25_33005</name>
</gene>
<reference evidence="2" key="1">
    <citation type="submission" date="2022-10" db="EMBL/GenBank/DDBJ databases">
        <title>The complete genomes of actinobacterial strains from the NBC collection.</title>
        <authorList>
            <person name="Joergensen T.S."/>
            <person name="Alvarez Arevalo M."/>
            <person name="Sterndorff E.B."/>
            <person name="Faurdal D."/>
            <person name="Vuksanovic O."/>
            <person name="Mourched A.-S."/>
            <person name="Charusanti P."/>
            <person name="Shaw S."/>
            <person name="Blin K."/>
            <person name="Weber T."/>
        </authorList>
    </citation>
    <scope>NUCLEOTIDE SEQUENCE</scope>
    <source>
        <strain evidence="2">NBC_00060</strain>
    </source>
</reference>
<feature type="compositionally biased region" description="Basic and acidic residues" evidence="1">
    <location>
        <begin position="336"/>
        <end position="358"/>
    </location>
</feature>
<dbReference type="SUPFAM" id="SSF48452">
    <property type="entry name" value="TPR-like"/>
    <property type="match status" value="1"/>
</dbReference>
<dbReference type="PANTHER" id="PTHR11102">
    <property type="entry name" value="SEL-1-LIKE PROTEIN"/>
    <property type="match status" value="1"/>
</dbReference>
<feature type="region of interest" description="Disordered" evidence="1">
    <location>
        <begin position="325"/>
        <end position="358"/>
    </location>
</feature>
<dbReference type="Gene3D" id="1.25.40.10">
    <property type="entry name" value="Tetratricopeptide repeat domain"/>
    <property type="match status" value="2"/>
</dbReference>
<proteinExistence type="predicted"/>